<keyword evidence="1" id="KW-1133">Transmembrane helix</keyword>
<comment type="caution">
    <text evidence="2">The sequence shown here is derived from an EMBL/GenBank/DDBJ whole genome shotgun (WGS) entry which is preliminary data.</text>
</comment>
<name>A0A1F4ZU29_9BACT</name>
<proteinExistence type="predicted"/>
<accession>A0A1F4ZU29</accession>
<dbReference type="STRING" id="1797263.A2397_06290"/>
<dbReference type="EMBL" id="MEXR01000019">
    <property type="protein sequence ID" value="OGD09905.1"/>
    <property type="molecule type" value="Genomic_DNA"/>
</dbReference>
<protein>
    <submittedName>
        <fullName evidence="2">Uncharacterized protein</fullName>
    </submittedName>
</protein>
<dbReference type="AlphaFoldDB" id="A0A1F4ZU29"/>
<evidence type="ECO:0000313" key="3">
    <source>
        <dbReference type="Proteomes" id="UP000176424"/>
    </source>
</evidence>
<feature type="transmembrane region" description="Helical" evidence="1">
    <location>
        <begin position="107"/>
        <end position="124"/>
    </location>
</feature>
<gene>
    <name evidence="2" type="ORF">A2397_06290</name>
</gene>
<sequence>MPEIFLFLLWIGYLVIKFKPLKYSLLILIGVLVFGFSLYRNGIINSDFQVNSDRLFYVNSHYFDHITRFQTWSVYLPYRFRPFIYANWIIPINVFGRAISLFWFDKVLAFTGPVFILPLVVGTVKAIQKKWLAPFLIIFATCLAAGLARDPNLGPAFVLVLPQLVTLMVFSLAK</sequence>
<feature type="transmembrane region" description="Helical" evidence="1">
    <location>
        <begin position="154"/>
        <end position="173"/>
    </location>
</feature>
<feature type="transmembrane region" description="Helical" evidence="1">
    <location>
        <begin position="83"/>
        <end position="101"/>
    </location>
</feature>
<keyword evidence="1" id="KW-0472">Membrane</keyword>
<organism evidence="2 3">
    <name type="scientific">Candidatus Amesbacteria bacterium RIFOXYB1_FULL_44_23</name>
    <dbReference type="NCBI Taxonomy" id="1797263"/>
    <lineage>
        <taxon>Bacteria</taxon>
        <taxon>Candidatus Amesiibacteriota</taxon>
    </lineage>
</organism>
<reference evidence="2 3" key="1">
    <citation type="journal article" date="2016" name="Nat. Commun.">
        <title>Thousands of microbial genomes shed light on interconnected biogeochemical processes in an aquifer system.</title>
        <authorList>
            <person name="Anantharaman K."/>
            <person name="Brown C.T."/>
            <person name="Hug L.A."/>
            <person name="Sharon I."/>
            <person name="Castelle C.J."/>
            <person name="Probst A.J."/>
            <person name="Thomas B.C."/>
            <person name="Singh A."/>
            <person name="Wilkins M.J."/>
            <person name="Karaoz U."/>
            <person name="Brodie E.L."/>
            <person name="Williams K.H."/>
            <person name="Hubbard S.S."/>
            <person name="Banfield J.F."/>
        </authorList>
    </citation>
    <scope>NUCLEOTIDE SEQUENCE [LARGE SCALE GENOMIC DNA]</scope>
</reference>
<evidence type="ECO:0000313" key="2">
    <source>
        <dbReference type="EMBL" id="OGD09905.1"/>
    </source>
</evidence>
<dbReference type="Proteomes" id="UP000176424">
    <property type="component" value="Unassembled WGS sequence"/>
</dbReference>
<feature type="transmembrane region" description="Helical" evidence="1">
    <location>
        <begin position="20"/>
        <end position="39"/>
    </location>
</feature>
<evidence type="ECO:0000256" key="1">
    <source>
        <dbReference type="SAM" id="Phobius"/>
    </source>
</evidence>
<keyword evidence="1" id="KW-0812">Transmembrane</keyword>
<feature type="transmembrane region" description="Helical" evidence="1">
    <location>
        <begin position="131"/>
        <end position="148"/>
    </location>
</feature>